<dbReference type="InterPro" id="IPR001767">
    <property type="entry name" value="Hedgehog_Hint"/>
</dbReference>
<keyword evidence="8" id="KW-1185">Reference proteome</keyword>
<dbReference type="GO" id="GO:0005576">
    <property type="term" value="C:extracellular region"/>
    <property type="evidence" value="ECO:0007669"/>
    <property type="project" value="UniProtKB-SubCell"/>
</dbReference>
<evidence type="ECO:0000313" key="7">
    <source>
        <dbReference type="EMBL" id="CDW58254.1"/>
    </source>
</evidence>
<dbReference type="PANTHER" id="PTHR46706:SF12">
    <property type="entry name" value="PROTEIN QUA-1-RELATED"/>
    <property type="match status" value="1"/>
</dbReference>
<gene>
    <name evidence="7" type="ORF">TTRE_0000656101</name>
</gene>
<accession>A0A077ZEJ5</accession>
<reference evidence="7" key="1">
    <citation type="submission" date="2014-01" db="EMBL/GenBank/DDBJ databases">
        <authorList>
            <person name="Aslett M."/>
        </authorList>
    </citation>
    <scope>NUCLEOTIDE SEQUENCE</scope>
</reference>
<evidence type="ECO:0000256" key="2">
    <source>
        <dbReference type="ARBA" id="ARBA00022473"/>
    </source>
</evidence>
<keyword evidence="2" id="KW-0217">Developmental protein</keyword>
<dbReference type="EMBL" id="HG806296">
    <property type="protein sequence ID" value="CDW58254.1"/>
    <property type="molecule type" value="Genomic_DNA"/>
</dbReference>
<dbReference type="PANTHER" id="PTHR46706">
    <property type="entry name" value="PROTEIN QUA-1-RELATED"/>
    <property type="match status" value="1"/>
</dbReference>
<feature type="domain" description="Hint" evidence="6">
    <location>
        <begin position="104"/>
        <end position="208"/>
    </location>
</feature>
<evidence type="ECO:0000256" key="4">
    <source>
        <dbReference type="SAM" id="SignalP"/>
    </source>
</evidence>
<evidence type="ECO:0000259" key="5">
    <source>
        <dbReference type="SMART" id="SM00305"/>
    </source>
</evidence>
<dbReference type="InterPro" id="IPR052140">
    <property type="entry name" value="Dev_Signal_Hedgehog-like"/>
</dbReference>
<dbReference type="STRING" id="36087.A0A077ZEJ5"/>
<dbReference type="Gene3D" id="2.170.16.10">
    <property type="entry name" value="Hedgehog/Intein (Hint) domain"/>
    <property type="match status" value="1"/>
</dbReference>
<feature type="signal peptide" evidence="4">
    <location>
        <begin position="1"/>
        <end position="26"/>
    </location>
</feature>
<name>A0A077ZEJ5_TRITR</name>
<proteinExistence type="predicted"/>
<dbReference type="AlphaFoldDB" id="A0A077ZEJ5"/>
<dbReference type="GO" id="GO:0007267">
    <property type="term" value="P:cell-cell signaling"/>
    <property type="evidence" value="ECO:0007669"/>
    <property type="project" value="InterPro"/>
</dbReference>
<dbReference type="InterPro" id="IPR003586">
    <property type="entry name" value="Hint_dom_C"/>
</dbReference>
<sequence>MQQGHVVAAVLPFVLLLCFYADVTLAQALTCPEEVGTKSFVQRQLVSKTSCEMLTRDECLFIHEARDKCPCTCQRIVSSPEAAHPQSVEYAQQDMYAGDGGGGARCFPSDALVDTNLGPMTMEQLITNRQAKVLARNKEQRLTYSPVMSWIHANKKQYAEYVDVITETNHRLSLTPLHLIYETNCKGGLTKTVMAKQLTKGNCLYVQGENGQLREARIVELKKAEKKGFYSPITEEGNLIVNGVLASCFSTIGDETLVKLALQYAFWVQHIAAKLLPQAMYEYTFGSVGTTTVEISSLLRSLIGISKYFVS</sequence>
<reference evidence="7" key="2">
    <citation type="submission" date="2014-03" db="EMBL/GenBank/DDBJ databases">
        <title>The whipworm genome and dual-species transcriptomics of an intimate host-pathogen interaction.</title>
        <authorList>
            <person name="Foth B.J."/>
            <person name="Tsai I.J."/>
            <person name="Reid A.J."/>
            <person name="Bancroft A.J."/>
            <person name="Nichol S."/>
            <person name="Tracey A."/>
            <person name="Holroyd N."/>
            <person name="Cotton J.A."/>
            <person name="Stanley E.J."/>
            <person name="Zarowiecki M."/>
            <person name="Liu J.Z."/>
            <person name="Huckvale T."/>
            <person name="Cooper P.J."/>
            <person name="Grencis R.K."/>
            <person name="Berriman M."/>
        </authorList>
    </citation>
    <scope>NUCLEOTIDE SEQUENCE [LARGE SCALE GENOMIC DNA]</scope>
</reference>
<protein>
    <submittedName>
        <fullName evidence="7">Hint module superfamily</fullName>
    </submittedName>
</protein>
<dbReference type="Proteomes" id="UP000030665">
    <property type="component" value="Unassembled WGS sequence"/>
</dbReference>
<dbReference type="GO" id="GO:0016540">
    <property type="term" value="P:protein autoprocessing"/>
    <property type="evidence" value="ECO:0007669"/>
    <property type="project" value="InterPro"/>
</dbReference>
<dbReference type="InterPro" id="IPR036844">
    <property type="entry name" value="Hint_dom_sf"/>
</dbReference>
<dbReference type="OrthoDB" id="5212at2759"/>
<evidence type="ECO:0000256" key="3">
    <source>
        <dbReference type="ARBA" id="ARBA00022729"/>
    </source>
</evidence>
<evidence type="ECO:0000259" key="6">
    <source>
        <dbReference type="SMART" id="SM00306"/>
    </source>
</evidence>
<organism evidence="7 8">
    <name type="scientific">Trichuris trichiura</name>
    <name type="common">Whipworm</name>
    <name type="synonym">Trichocephalus trichiurus</name>
    <dbReference type="NCBI Taxonomy" id="36087"/>
    <lineage>
        <taxon>Eukaryota</taxon>
        <taxon>Metazoa</taxon>
        <taxon>Ecdysozoa</taxon>
        <taxon>Nematoda</taxon>
        <taxon>Enoplea</taxon>
        <taxon>Dorylaimia</taxon>
        <taxon>Trichinellida</taxon>
        <taxon>Trichuridae</taxon>
        <taxon>Trichuris</taxon>
    </lineage>
</organism>
<dbReference type="Pfam" id="PF01079">
    <property type="entry name" value="Hint"/>
    <property type="match status" value="1"/>
</dbReference>
<dbReference type="SMART" id="SM00305">
    <property type="entry name" value="HintC"/>
    <property type="match status" value="1"/>
</dbReference>
<feature type="chain" id="PRO_5001728686" evidence="4">
    <location>
        <begin position="27"/>
        <end position="311"/>
    </location>
</feature>
<evidence type="ECO:0000256" key="1">
    <source>
        <dbReference type="ARBA" id="ARBA00004239"/>
    </source>
</evidence>
<dbReference type="InterPro" id="IPR001657">
    <property type="entry name" value="Hedgehog"/>
</dbReference>
<dbReference type="SMART" id="SM00306">
    <property type="entry name" value="HintN"/>
    <property type="match status" value="1"/>
</dbReference>
<comment type="subcellular location">
    <subcellularLocation>
        <location evidence="1">Secreted</location>
        <location evidence="1">Extracellular space</location>
    </subcellularLocation>
</comment>
<feature type="domain" description="Hint" evidence="5">
    <location>
        <begin position="210"/>
        <end position="254"/>
    </location>
</feature>
<keyword evidence="3 4" id="KW-0732">Signal</keyword>
<dbReference type="InterPro" id="IPR003587">
    <property type="entry name" value="Hint_dom_N"/>
</dbReference>
<dbReference type="CDD" id="cd00081">
    <property type="entry name" value="Hint"/>
    <property type="match status" value="1"/>
</dbReference>
<dbReference type="PRINTS" id="PR00632">
    <property type="entry name" value="SONICHHOG"/>
</dbReference>
<dbReference type="SUPFAM" id="SSF51294">
    <property type="entry name" value="Hedgehog/intein (Hint) domain"/>
    <property type="match status" value="1"/>
</dbReference>
<evidence type="ECO:0000313" key="8">
    <source>
        <dbReference type="Proteomes" id="UP000030665"/>
    </source>
</evidence>